<dbReference type="GO" id="GO:0005524">
    <property type="term" value="F:ATP binding"/>
    <property type="evidence" value="ECO:0007669"/>
    <property type="project" value="UniProtKB-UniRule"/>
</dbReference>
<evidence type="ECO:0000256" key="6">
    <source>
        <dbReference type="ARBA" id="ARBA00022840"/>
    </source>
</evidence>
<dbReference type="GO" id="GO:0003989">
    <property type="term" value="F:acetyl-CoA carboxylase activity"/>
    <property type="evidence" value="ECO:0007669"/>
    <property type="project" value="UniProtKB-EC"/>
</dbReference>
<accession>A0A1M7QBH1</accession>
<evidence type="ECO:0000256" key="5">
    <source>
        <dbReference type="ARBA" id="ARBA00022741"/>
    </source>
</evidence>
<dbReference type="InterPro" id="IPR005481">
    <property type="entry name" value="BC-like_N"/>
</dbReference>
<dbReference type="InterPro" id="IPR011053">
    <property type="entry name" value="Single_hybrid_motif"/>
</dbReference>
<evidence type="ECO:0000259" key="11">
    <source>
        <dbReference type="PROSITE" id="PS50975"/>
    </source>
</evidence>
<dbReference type="GO" id="GO:2001295">
    <property type="term" value="P:malonyl-CoA biosynthetic process"/>
    <property type="evidence" value="ECO:0007669"/>
    <property type="project" value="UniProtKB-UniPathway"/>
</dbReference>
<protein>
    <recommendedName>
        <fullName evidence="3">acetyl-CoA carboxylase</fullName>
        <ecNumber evidence="3">6.4.1.2</ecNumber>
    </recommendedName>
</protein>
<feature type="domain" description="CoA carboxyltransferase C-terminal" evidence="14">
    <location>
        <begin position="829"/>
        <end position="1064"/>
    </location>
</feature>
<evidence type="ECO:0000313" key="16">
    <source>
        <dbReference type="Proteomes" id="UP000184440"/>
    </source>
</evidence>
<dbReference type="Pfam" id="PF02785">
    <property type="entry name" value="Biotin_carb_C"/>
    <property type="match status" value="1"/>
</dbReference>
<feature type="domain" description="Lipoyl-binding" evidence="10">
    <location>
        <begin position="467"/>
        <end position="544"/>
    </location>
</feature>
<dbReference type="InterPro" id="IPR011764">
    <property type="entry name" value="Biotin_carboxylation_dom"/>
</dbReference>
<dbReference type="InterPro" id="IPR016185">
    <property type="entry name" value="PreATP-grasp_dom_sf"/>
</dbReference>
<evidence type="ECO:0000256" key="4">
    <source>
        <dbReference type="ARBA" id="ARBA00022598"/>
    </source>
</evidence>
<dbReference type="SUPFAM" id="SSF56059">
    <property type="entry name" value="Glutathione synthetase ATP-binding domain-like"/>
    <property type="match status" value="1"/>
</dbReference>
<dbReference type="InterPro" id="IPR011761">
    <property type="entry name" value="ATP-grasp"/>
</dbReference>
<dbReference type="SUPFAM" id="SSF52096">
    <property type="entry name" value="ClpP/crotonase"/>
    <property type="match status" value="2"/>
</dbReference>
<keyword evidence="6 9" id="KW-0067">ATP-binding</keyword>
<dbReference type="UniPathway" id="UPA00655">
    <property type="reaction ID" value="UER00711"/>
</dbReference>
<dbReference type="SUPFAM" id="SSF52440">
    <property type="entry name" value="PreATP-grasp domain"/>
    <property type="match status" value="1"/>
</dbReference>
<dbReference type="Pfam" id="PF02786">
    <property type="entry name" value="CPSase_L_D2"/>
    <property type="match status" value="1"/>
</dbReference>
<dbReference type="PANTHER" id="PTHR18866:SF127">
    <property type="match status" value="1"/>
</dbReference>
<evidence type="ECO:0000256" key="7">
    <source>
        <dbReference type="ARBA" id="ARBA00023267"/>
    </source>
</evidence>
<comment type="pathway">
    <text evidence="2">Lipid metabolism; malonyl-CoA biosynthesis; malonyl-CoA from acetyl-CoA: step 1/1.</text>
</comment>
<dbReference type="PROSITE" id="PS50989">
    <property type="entry name" value="COA_CT_CTER"/>
    <property type="match status" value="1"/>
</dbReference>
<dbReference type="InterPro" id="IPR000089">
    <property type="entry name" value="Biotin_lipoyl"/>
</dbReference>
<keyword evidence="7" id="KW-0092">Biotin</keyword>
<organism evidence="15 16">
    <name type="scientific">Cryptosporangium aurantiacum</name>
    <dbReference type="NCBI Taxonomy" id="134849"/>
    <lineage>
        <taxon>Bacteria</taxon>
        <taxon>Bacillati</taxon>
        <taxon>Actinomycetota</taxon>
        <taxon>Actinomycetes</taxon>
        <taxon>Cryptosporangiales</taxon>
        <taxon>Cryptosporangiaceae</taxon>
        <taxon>Cryptosporangium</taxon>
    </lineage>
</organism>
<dbReference type="Pfam" id="PF00364">
    <property type="entry name" value="Biotin_lipoyl"/>
    <property type="match status" value="1"/>
</dbReference>
<keyword evidence="5 9" id="KW-0547">Nucleotide-binding</keyword>
<dbReference type="EC" id="6.4.1.2" evidence="3"/>
<evidence type="ECO:0000256" key="9">
    <source>
        <dbReference type="PROSITE-ProRule" id="PRU00409"/>
    </source>
</evidence>
<evidence type="ECO:0000313" key="15">
    <source>
        <dbReference type="EMBL" id="SHN27903.1"/>
    </source>
</evidence>
<dbReference type="Pfam" id="PF01039">
    <property type="entry name" value="Carboxyl_trans"/>
    <property type="match status" value="1"/>
</dbReference>
<dbReference type="SMART" id="SM00878">
    <property type="entry name" value="Biotin_carb_C"/>
    <property type="match status" value="1"/>
</dbReference>
<dbReference type="InterPro" id="IPR011762">
    <property type="entry name" value="COA_CT_N"/>
</dbReference>
<dbReference type="PROSITE" id="PS00188">
    <property type="entry name" value="BIOTIN"/>
    <property type="match status" value="1"/>
</dbReference>
<evidence type="ECO:0000259" key="12">
    <source>
        <dbReference type="PROSITE" id="PS50979"/>
    </source>
</evidence>
<name>A0A1M7QBH1_9ACTN</name>
<dbReference type="InterPro" id="IPR050856">
    <property type="entry name" value="Biotin_carboxylase_complex"/>
</dbReference>
<proteinExistence type="predicted"/>
<dbReference type="InterPro" id="IPR013815">
    <property type="entry name" value="ATP_grasp_subdomain_1"/>
</dbReference>
<dbReference type="InterPro" id="IPR034733">
    <property type="entry name" value="AcCoA_carboxyl_beta"/>
</dbReference>
<dbReference type="STRING" id="134849.SAMN05443668_104415"/>
<dbReference type="InterPro" id="IPR005482">
    <property type="entry name" value="Biotin_COase_C"/>
</dbReference>
<gene>
    <name evidence="15" type="ORF">SAMN05443668_104415</name>
</gene>
<dbReference type="Gene3D" id="3.30.470.20">
    <property type="entry name" value="ATP-grasp fold, B domain"/>
    <property type="match status" value="1"/>
</dbReference>
<feature type="domain" description="ATP-grasp" evidence="11">
    <location>
        <begin position="119"/>
        <end position="318"/>
    </location>
</feature>
<dbReference type="PROSITE" id="PS50979">
    <property type="entry name" value="BC"/>
    <property type="match status" value="1"/>
</dbReference>
<dbReference type="CDD" id="cd06850">
    <property type="entry name" value="biotinyl_domain"/>
    <property type="match status" value="1"/>
</dbReference>
<dbReference type="RefSeq" id="WP_073258030.1">
    <property type="nucleotide sequence ID" value="NZ_FRCS01000004.1"/>
</dbReference>
<dbReference type="PROSITE" id="PS50968">
    <property type="entry name" value="BIOTINYL_LIPOYL"/>
    <property type="match status" value="1"/>
</dbReference>
<dbReference type="InterPro" id="IPR011763">
    <property type="entry name" value="COA_CT_C"/>
</dbReference>
<feature type="domain" description="CoA carboxyltransferase N-terminal" evidence="13">
    <location>
        <begin position="561"/>
        <end position="830"/>
    </location>
</feature>
<dbReference type="PROSITE" id="PS00867">
    <property type="entry name" value="CPSASE_2"/>
    <property type="match status" value="1"/>
</dbReference>
<dbReference type="PANTHER" id="PTHR18866">
    <property type="entry name" value="CARBOXYLASE:PYRUVATE/ACETYL-COA/PROPIONYL-COA CARBOXYLASE"/>
    <property type="match status" value="1"/>
</dbReference>
<reference evidence="15 16" key="1">
    <citation type="submission" date="2016-11" db="EMBL/GenBank/DDBJ databases">
        <authorList>
            <person name="Jaros S."/>
            <person name="Januszkiewicz K."/>
            <person name="Wedrychowicz H."/>
        </authorList>
    </citation>
    <scope>NUCLEOTIDE SEQUENCE [LARGE SCALE GENOMIC DNA]</scope>
    <source>
        <strain evidence="15 16">DSM 46144</strain>
    </source>
</reference>
<dbReference type="InterPro" id="IPR011054">
    <property type="entry name" value="Rudment_hybrid_motif"/>
</dbReference>
<dbReference type="InterPro" id="IPR005479">
    <property type="entry name" value="CPAse_ATP-bd"/>
</dbReference>
<evidence type="ECO:0000256" key="3">
    <source>
        <dbReference type="ARBA" id="ARBA00013058"/>
    </source>
</evidence>
<dbReference type="SUPFAM" id="SSF51230">
    <property type="entry name" value="Single hybrid motif"/>
    <property type="match status" value="1"/>
</dbReference>
<dbReference type="EMBL" id="FRCS01000004">
    <property type="protein sequence ID" value="SHN27903.1"/>
    <property type="molecule type" value="Genomic_DNA"/>
</dbReference>
<dbReference type="InterPro" id="IPR029045">
    <property type="entry name" value="ClpP/crotonase-like_dom_sf"/>
</dbReference>
<evidence type="ECO:0000259" key="13">
    <source>
        <dbReference type="PROSITE" id="PS50980"/>
    </source>
</evidence>
<dbReference type="Pfam" id="PF00289">
    <property type="entry name" value="Biotin_carb_N"/>
    <property type="match status" value="1"/>
</dbReference>
<comment type="cofactor">
    <cofactor evidence="1">
        <name>biotin</name>
        <dbReference type="ChEBI" id="CHEBI:57586"/>
    </cofactor>
</comment>
<evidence type="ECO:0000256" key="1">
    <source>
        <dbReference type="ARBA" id="ARBA00001953"/>
    </source>
</evidence>
<dbReference type="Gene3D" id="3.90.226.10">
    <property type="entry name" value="2-enoyl-CoA Hydratase, Chain A, domain 1"/>
    <property type="match status" value="2"/>
</dbReference>
<dbReference type="PROSITE" id="PS50975">
    <property type="entry name" value="ATP_GRASP"/>
    <property type="match status" value="1"/>
</dbReference>
<evidence type="ECO:0000256" key="2">
    <source>
        <dbReference type="ARBA" id="ARBA00004956"/>
    </source>
</evidence>
<dbReference type="Gene3D" id="2.40.50.100">
    <property type="match status" value="1"/>
</dbReference>
<evidence type="ECO:0000259" key="10">
    <source>
        <dbReference type="PROSITE" id="PS50968"/>
    </source>
</evidence>
<dbReference type="InterPro" id="IPR001882">
    <property type="entry name" value="Biotin_BS"/>
</dbReference>
<sequence>MPTRVLVANRGEIAVRVIRAARELGWATTAVYATDDADAAHVGLADDARELSGAGPAAYLDIEGLVAAGVGTGCTLVHPGYGFRSESAEFARACAAAGLTFVGPAPDVLDRLGDKTGARALAAELGVPVAAAASTLTEAQELLEKHGAVIVKAVAGGGGLGMRVVRDADRLADAYERCRSEARSAFGRDDVYVEQYLTAARHVEVQVVGDGTGAVVTIGDRDCSVQRRHQKLVEVAPAPALPSAVRSALADAAARLTGSVGFRGLATVEFLVDADGLASGDPEPFVFLEVNPRLQVEHTVTEEVHRVDLVAAQLRIAAGATLAEVGLAAAPSAVGSAIQVRVNAETYRADGSPTPSTGTLSTVTLPGGLGVRVDTAARAGDTVSARFDSLLAKLVVSAPDDRGALRRLDRALAETTFDGVATNLPALAAIVAHPAFRDGLAAGTVTTGFLADHPDVLRAASAVVADTVTAVQPGTVPATADLRGVVAAVRAAVGQTVRAGEELAVVEAMKMEHVVAAPVAGTVVAVPLAPGDPVTEGTVVAVVLPGDAETDAADETADHDLDDVRPDLAEVLRRQDLLRDAARPDAVAKRHAAGRRTARENLADLVDPGTWVEYGGLVVAAQRTRRPLDELIAKTPADGLIAGLGRVNGDLFDDDRAQAAVLSYDYTVLAGTQGHAGHKKKDRLFEVIERLRRPAVLFAEGGGGRPGDVDVQTVSALDTQAFTLWAALSGVVPRIAVVSGRCFAGNAALAGCSDLVIGTRDASIGMGGPAMIEGGGLGVVAPDDVGPAAVQAANGVLDLLVDDDAAAIAAAKQALSYFQGALPGGAPAADQRLLRHLIPENRLRVYDVRSVVETLCDTGSVLELRSEFAPGMVTALARIDGRPVGVLANNPLHLAGAITSDGADKAARFLQLCEAYGLPVVTLVDTPGMMVGPDAEKTALVRHCSRLFVVGAALTVPLVAVVLRKAYGLGAQAMTGGSLLNPLLTVAWPTGELGAMGFEGAVRLGARKELAAIADPAERQRVFEAAVATMYARGKALSAATYGELDDVVDPADTRRLILTVLRSAPPGEHRRAFVDVW</sequence>
<dbReference type="OrthoDB" id="9803706at2"/>
<keyword evidence="16" id="KW-1185">Reference proteome</keyword>
<dbReference type="Proteomes" id="UP000184440">
    <property type="component" value="Unassembled WGS sequence"/>
</dbReference>
<dbReference type="SUPFAM" id="SSF51246">
    <property type="entry name" value="Rudiment single hybrid motif"/>
    <property type="match status" value="1"/>
</dbReference>
<keyword evidence="8" id="KW-0511">Multifunctional enzyme</keyword>
<dbReference type="AlphaFoldDB" id="A0A1M7QBH1"/>
<dbReference type="Gene3D" id="3.40.50.20">
    <property type="match status" value="1"/>
</dbReference>
<evidence type="ECO:0000256" key="8">
    <source>
        <dbReference type="ARBA" id="ARBA00023268"/>
    </source>
</evidence>
<feature type="domain" description="Biotin carboxylation" evidence="12">
    <location>
        <begin position="1"/>
        <end position="451"/>
    </location>
</feature>
<dbReference type="PROSITE" id="PS50980">
    <property type="entry name" value="COA_CT_NTER"/>
    <property type="match status" value="1"/>
</dbReference>
<dbReference type="GO" id="GO:0046872">
    <property type="term" value="F:metal ion binding"/>
    <property type="evidence" value="ECO:0007669"/>
    <property type="project" value="InterPro"/>
</dbReference>
<evidence type="ECO:0000259" key="14">
    <source>
        <dbReference type="PROSITE" id="PS50989"/>
    </source>
</evidence>
<keyword evidence="4" id="KW-0436">Ligase</keyword>
<dbReference type="Gene3D" id="3.30.1490.20">
    <property type="entry name" value="ATP-grasp fold, A domain"/>
    <property type="match status" value="1"/>
</dbReference>